<dbReference type="Proteomes" id="UP000185657">
    <property type="component" value="Unassembled WGS sequence"/>
</dbReference>
<evidence type="ECO:0000256" key="7">
    <source>
        <dbReference type="SAM" id="Phobius"/>
    </source>
</evidence>
<feature type="transmembrane region" description="Helical" evidence="7">
    <location>
        <begin position="178"/>
        <end position="198"/>
    </location>
</feature>
<keyword evidence="5 7" id="KW-1133">Transmembrane helix</keyword>
<feature type="transmembrane region" description="Helical" evidence="7">
    <location>
        <begin position="20"/>
        <end position="38"/>
    </location>
</feature>
<feature type="transmembrane region" description="Helical" evidence="7">
    <location>
        <begin position="204"/>
        <end position="225"/>
    </location>
</feature>
<dbReference type="PANTHER" id="PTHR43549">
    <property type="entry name" value="MULTIDRUG RESISTANCE PROTEIN YPNP-RELATED"/>
    <property type="match status" value="1"/>
</dbReference>
<feature type="transmembrane region" description="Helical" evidence="7">
    <location>
        <begin position="145"/>
        <end position="166"/>
    </location>
</feature>
<feature type="transmembrane region" description="Helical" evidence="7">
    <location>
        <begin position="400"/>
        <end position="420"/>
    </location>
</feature>
<gene>
    <name evidence="8" type="ORF">LPB072_21020</name>
    <name evidence="9" type="ORF">LPB72_12690</name>
</gene>
<keyword evidence="10" id="KW-1185">Reference proteome</keyword>
<dbReference type="InterPro" id="IPR052031">
    <property type="entry name" value="Membrane_Transporter-Flippase"/>
</dbReference>
<dbReference type="Pfam" id="PF01554">
    <property type="entry name" value="MatE"/>
    <property type="match status" value="2"/>
</dbReference>
<sequence>MSASTTPPTASGGPPPPARALWQVYLFFLAPMVLSNLLQSLSGTINGIYIGQMLGTHALAAVSGMFPVMFFFISLVIGIGAGASVLIGQAWGAKQPEKVRAIAGTALMVGALIGLAGAVLGGVFAREALMALGTPADVLDDATGYARMMMLLMPLLLTFILFTQLLRGVSDTVSPLMALLLSTGVGLALTPALIKGWLGLPPMGIQSAALAGFVSTGLALAFLTLRLRRRSHVLAPDRALFAALKLDREILKKVMRIGLPTGVQMVVISISELVILALVNRHGSEATAAYGAVTQVVNYVQFPALSIAITASILGAQAIGAGMLDRVRAILQTGLALNAIITGSLILIGYALSHWLLGLFITQEAVRVQAEQLLHIMLWSLLLFGFQAVVGGIMRASGVVLVPVAISIACIVLVQVPAAYTLDAHFGLEGVWMAFPITYGAMLVLQTAYYKLVWKHKKIERLV</sequence>
<evidence type="ECO:0000313" key="8">
    <source>
        <dbReference type="EMBL" id="AOW14930.1"/>
    </source>
</evidence>
<feature type="transmembrane region" description="Helical" evidence="7">
    <location>
        <begin position="373"/>
        <end position="393"/>
    </location>
</feature>
<feature type="transmembrane region" description="Helical" evidence="7">
    <location>
        <begin position="45"/>
        <end position="62"/>
    </location>
</feature>
<evidence type="ECO:0000256" key="4">
    <source>
        <dbReference type="ARBA" id="ARBA00022692"/>
    </source>
</evidence>
<proteinExistence type="predicted"/>
<feature type="transmembrane region" description="Helical" evidence="7">
    <location>
        <begin position="99"/>
        <end position="125"/>
    </location>
</feature>
<dbReference type="InterPro" id="IPR048279">
    <property type="entry name" value="MdtK-like"/>
</dbReference>
<feature type="transmembrane region" description="Helical" evidence="7">
    <location>
        <begin position="68"/>
        <end position="87"/>
    </location>
</feature>
<evidence type="ECO:0000313" key="10">
    <source>
        <dbReference type="Proteomes" id="UP000185657"/>
    </source>
</evidence>
<accession>A0A167HNH9</accession>
<dbReference type="Proteomes" id="UP000185680">
    <property type="component" value="Chromosome"/>
</dbReference>
<dbReference type="EMBL" id="CP017476">
    <property type="protein sequence ID" value="AOW14930.1"/>
    <property type="molecule type" value="Genomic_DNA"/>
</dbReference>
<evidence type="ECO:0000256" key="2">
    <source>
        <dbReference type="ARBA" id="ARBA00022448"/>
    </source>
</evidence>
<dbReference type="AlphaFoldDB" id="A0A167HNH9"/>
<comment type="subcellular location">
    <subcellularLocation>
        <location evidence="1">Cell inner membrane</location>
        <topology evidence="1">Multi-pass membrane protein</topology>
    </subcellularLocation>
</comment>
<dbReference type="PIRSF" id="PIRSF006603">
    <property type="entry name" value="DinF"/>
    <property type="match status" value="1"/>
</dbReference>
<feature type="transmembrane region" description="Helical" evidence="7">
    <location>
        <begin position="432"/>
        <end position="452"/>
    </location>
</feature>
<feature type="transmembrane region" description="Helical" evidence="7">
    <location>
        <begin position="336"/>
        <end position="361"/>
    </location>
</feature>
<reference evidence="9 10" key="1">
    <citation type="submission" date="2016-02" db="EMBL/GenBank/DDBJ databases">
        <title>Draft genome sequence of Hydrogenophaga sp. LPB0072.</title>
        <authorList>
            <person name="Shin S.-K."/>
            <person name="Yi H."/>
        </authorList>
    </citation>
    <scope>NUCLEOTIDE SEQUENCE [LARGE SCALE GENOMIC DNA]</scope>
    <source>
        <strain evidence="9 10">LPB0072</strain>
    </source>
</reference>
<keyword evidence="3" id="KW-1003">Cell membrane</keyword>
<evidence type="ECO:0000256" key="6">
    <source>
        <dbReference type="ARBA" id="ARBA00023136"/>
    </source>
</evidence>
<keyword evidence="2" id="KW-0813">Transport</keyword>
<dbReference type="GO" id="GO:0005886">
    <property type="term" value="C:plasma membrane"/>
    <property type="evidence" value="ECO:0007669"/>
    <property type="project" value="UniProtKB-SubCell"/>
</dbReference>
<keyword evidence="6 7" id="KW-0472">Membrane</keyword>
<name>A0A167HNH9_9BURK</name>
<organism evidence="8 11">
    <name type="scientific">Hydrogenophaga crassostreae</name>
    <dbReference type="NCBI Taxonomy" id="1763535"/>
    <lineage>
        <taxon>Bacteria</taxon>
        <taxon>Pseudomonadati</taxon>
        <taxon>Pseudomonadota</taxon>
        <taxon>Betaproteobacteria</taxon>
        <taxon>Burkholderiales</taxon>
        <taxon>Comamonadaceae</taxon>
        <taxon>Hydrogenophaga</taxon>
    </lineage>
</organism>
<protein>
    <submittedName>
        <fullName evidence="8">MATE family efflux transporter</fullName>
    </submittedName>
</protein>
<reference evidence="8 11" key="2">
    <citation type="submission" date="2016-10" db="EMBL/GenBank/DDBJ databases">
        <title>Hydorgenophaga sp. LPB0072 isolated from gastropod.</title>
        <authorList>
            <person name="Kim E."/>
            <person name="Yi H."/>
        </authorList>
    </citation>
    <scope>NUCLEOTIDE SEQUENCE [LARGE SCALE GENOMIC DNA]</scope>
    <source>
        <strain evidence="8 11">LPB0072</strain>
    </source>
</reference>
<dbReference type="NCBIfam" id="TIGR00797">
    <property type="entry name" value="matE"/>
    <property type="match status" value="1"/>
</dbReference>
<feature type="transmembrane region" description="Helical" evidence="7">
    <location>
        <begin position="299"/>
        <end position="324"/>
    </location>
</feature>
<dbReference type="EMBL" id="LVWD01000015">
    <property type="protein sequence ID" value="OAD41497.1"/>
    <property type="molecule type" value="Genomic_DNA"/>
</dbReference>
<feature type="transmembrane region" description="Helical" evidence="7">
    <location>
        <begin position="257"/>
        <end position="279"/>
    </location>
</feature>
<keyword evidence="4 7" id="KW-0812">Transmembrane</keyword>
<evidence type="ECO:0000313" key="9">
    <source>
        <dbReference type="EMBL" id="OAD41497.1"/>
    </source>
</evidence>
<dbReference type="GO" id="GO:0042910">
    <property type="term" value="F:xenobiotic transmembrane transporter activity"/>
    <property type="evidence" value="ECO:0007669"/>
    <property type="project" value="InterPro"/>
</dbReference>
<dbReference type="STRING" id="1763535.LPB072_21020"/>
<evidence type="ECO:0000256" key="5">
    <source>
        <dbReference type="ARBA" id="ARBA00022989"/>
    </source>
</evidence>
<evidence type="ECO:0000256" key="3">
    <source>
        <dbReference type="ARBA" id="ARBA00022475"/>
    </source>
</evidence>
<dbReference type="OrthoDB" id="9806302at2"/>
<dbReference type="CDD" id="cd13138">
    <property type="entry name" value="MATE_yoeA_like"/>
    <property type="match status" value="1"/>
</dbReference>
<evidence type="ECO:0000313" key="11">
    <source>
        <dbReference type="Proteomes" id="UP000185680"/>
    </source>
</evidence>
<dbReference type="GO" id="GO:0015297">
    <property type="term" value="F:antiporter activity"/>
    <property type="evidence" value="ECO:0007669"/>
    <property type="project" value="InterPro"/>
</dbReference>
<dbReference type="KEGG" id="hyl:LPB072_21020"/>
<evidence type="ECO:0000256" key="1">
    <source>
        <dbReference type="ARBA" id="ARBA00004429"/>
    </source>
</evidence>
<dbReference type="PANTHER" id="PTHR43549:SF3">
    <property type="entry name" value="MULTIDRUG RESISTANCE PROTEIN YPNP-RELATED"/>
    <property type="match status" value="1"/>
</dbReference>
<dbReference type="InterPro" id="IPR002528">
    <property type="entry name" value="MATE_fam"/>
</dbReference>
<dbReference type="RefSeq" id="WP_066091205.1">
    <property type="nucleotide sequence ID" value="NZ_CP017476.1"/>
</dbReference>